<dbReference type="InterPro" id="IPR043322">
    <property type="entry name" value="CtBP"/>
</dbReference>
<evidence type="ECO:0000259" key="5">
    <source>
        <dbReference type="Pfam" id="PF00389"/>
    </source>
</evidence>
<organism evidence="7 8">
    <name type="scientific">Saliphagus infecundisoli</name>
    <dbReference type="NCBI Taxonomy" id="1849069"/>
    <lineage>
        <taxon>Archaea</taxon>
        <taxon>Methanobacteriati</taxon>
        <taxon>Methanobacteriota</taxon>
        <taxon>Stenosarchaea group</taxon>
        <taxon>Halobacteria</taxon>
        <taxon>Halobacteriales</taxon>
        <taxon>Natrialbaceae</taxon>
        <taxon>Saliphagus</taxon>
    </lineage>
</organism>
<dbReference type="SUPFAM" id="SSF51735">
    <property type="entry name" value="NAD(P)-binding Rossmann-fold domains"/>
    <property type="match status" value="1"/>
</dbReference>
<dbReference type="Proteomes" id="UP001595925">
    <property type="component" value="Unassembled WGS sequence"/>
</dbReference>
<evidence type="ECO:0000256" key="2">
    <source>
        <dbReference type="ARBA" id="ARBA00023002"/>
    </source>
</evidence>
<dbReference type="PANTHER" id="PTHR43761:SF1">
    <property type="entry name" value="D-ISOMER SPECIFIC 2-HYDROXYACID DEHYDROGENASE CATALYTIC DOMAIN-CONTAINING PROTEIN-RELATED"/>
    <property type="match status" value="1"/>
</dbReference>
<dbReference type="InterPro" id="IPR006139">
    <property type="entry name" value="D-isomer_2_OHA_DH_cat_dom"/>
</dbReference>
<accession>A0ABD5QK04</accession>
<proteinExistence type="inferred from homology"/>
<comment type="similarity">
    <text evidence="1 4">Belongs to the D-isomer specific 2-hydroxyacid dehydrogenase family.</text>
</comment>
<dbReference type="GO" id="GO:0016491">
    <property type="term" value="F:oxidoreductase activity"/>
    <property type="evidence" value="ECO:0007669"/>
    <property type="project" value="UniProtKB-KW"/>
</dbReference>
<evidence type="ECO:0000256" key="3">
    <source>
        <dbReference type="ARBA" id="ARBA00023027"/>
    </source>
</evidence>
<dbReference type="Pfam" id="PF00389">
    <property type="entry name" value="2-Hacid_dh"/>
    <property type="match status" value="1"/>
</dbReference>
<dbReference type="SUPFAM" id="SSF52283">
    <property type="entry name" value="Formate/glycerate dehydrogenase catalytic domain-like"/>
    <property type="match status" value="1"/>
</dbReference>
<dbReference type="Gene3D" id="3.40.50.720">
    <property type="entry name" value="NAD(P)-binding Rossmann-like Domain"/>
    <property type="match status" value="2"/>
</dbReference>
<dbReference type="PANTHER" id="PTHR43761">
    <property type="entry name" value="D-ISOMER SPECIFIC 2-HYDROXYACID DEHYDROGENASE FAMILY PROTEIN (AFU_ORTHOLOGUE AFUA_1G13630)"/>
    <property type="match status" value="1"/>
</dbReference>
<comment type="caution">
    <text evidence="7">The sequence shown here is derived from an EMBL/GenBank/DDBJ whole genome shotgun (WGS) entry which is preliminary data.</text>
</comment>
<evidence type="ECO:0000313" key="8">
    <source>
        <dbReference type="Proteomes" id="UP001595925"/>
    </source>
</evidence>
<protein>
    <submittedName>
        <fullName evidence="7">C-terminal binding protein</fullName>
    </submittedName>
</protein>
<evidence type="ECO:0000256" key="4">
    <source>
        <dbReference type="RuleBase" id="RU003719"/>
    </source>
</evidence>
<evidence type="ECO:0000256" key="1">
    <source>
        <dbReference type="ARBA" id="ARBA00005854"/>
    </source>
</evidence>
<evidence type="ECO:0000313" key="7">
    <source>
        <dbReference type="EMBL" id="MFC4989914.1"/>
    </source>
</evidence>
<name>A0ABD5QK04_9EURY</name>
<keyword evidence="8" id="KW-1185">Reference proteome</keyword>
<sequence length="326" mass="35152">MPHDVLISDTKSAVVDDELQGEVLADYDATVRSTITETEDELLAELDGAEGLIVDAGVPVTREVLERAEALEVVGRAGIGVDNVDLEAAREEGITVVNHPTYSLDEVATHALSLLLASLRRLPVYDRSTRSGEWEWSAGAPIPRLQGSTIGLLGFGKIPKRLATMIGGFGCEVLAADPHLADDEIKLHNVEPVEFDDLLSRADLLSIHTPLTEETEGMLGEDEFERLSDEAVVVNTARGPVIDTDALVAALETDEIGFAGLDVTEPEPLPDDHALYDLENAVVTPHVGWYSEDSRAQLSREIAADVGRVLAGEEPEHEVDADSPWV</sequence>
<dbReference type="CDD" id="cd05299">
    <property type="entry name" value="CtBP_dh"/>
    <property type="match status" value="1"/>
</dbReference>
<feature type="domain" description="D-isomer specific 2-hydroxyacid dehydrogenase catalytic" evidence="5">
    <location>
        <begin position="23"/>
        <end position="319"/>
    </location>
</feature>
<feature type="domain" description="D-isomer specific 2-hydroxyacid dehydrogenase NAD-binding" evidence="6">
    <location>
        <begin position="112"/>
        <end position="288"/>
    </location>
</feature>
<gene>
    <name evidence="7" type="ORF">ACFPFO_19530</name>
</gene>
<dbReference type="InterPro" id="IPR036291">
    <property type="entry name" value="NAD(P)-bd_dom_sf"/>
</dbReference>
<dbReference type="RefSeq" id="WP_114578902.1">
    <property type="nucleotide sequence ID" value="NZ_JAIVEF010000002.1"/>
</dbReference>
<dbReference type="InterPro" id="IPR006140">
    <property type="entry name" value="D-isomer_DH_NAD-bd"/>
</dbReference>
<evidence type="ECO:0000259" key="6">
    <source>
        <dbReference type="Pfam" id="PF02826"/>
    </source>
</evidence>
<dbReference type="Pfam" id="PF02826">
    <property type="entry name" value="2-Hacid_dh_C"/>
    <property type="match status" value="1"/>
</dbReference>
<dbReference type="AlphaFoldDB" id="A0ABD5QK04"/>
<dbReference type="InterPro" id="IPR050418">
    <property type="entry name" value="D-iso_2-hydroxyacid_DH_PdxB"/>
</dbReference>
<reference evidence="7 8" key="1">
    <citation type="journal article" date="2019" name="Int. J. Syst. Evol. Microbiol.">
        <title>The Global Catalogue of Microorganisms (GCM) 10K type strain sequencing project: providing services to taxonomists for standard genome sequencing and annotation.</title>
        <authorList>
            <consortium name="The Broad Institute Genomics Platform"/>
            <consortium name="The Broad Institute Genome Sequencing Center for Infectious Disease"/>
            <person name="Wu L."/>
            <person name="Ma J."/>
        </authorList>
    </citation>
    <scope>NUCLEOTIDE SEQUENCE [LARGE SCALE GENOMIC DNA]</scope>
    <source>
        <strain evidence="7 8">CGMCC 1.15824</strain>
    </source>
</reference>
<keyword evidence="2 4" id="KW-0560">Oxidoreductase</keyword>
<keyword evidence="3" id="KW-0520">NAD</keyword>
<dbReference type="EMBL" id="JBHSJG010000056">
    <property type="protein sequence ID" value="MFC4989914.1"/>
    <property type="molecule type" value="Genomic_DNA"/>
</dbReference>